<dbReference type="KEGG" id="pmar:B0X71_15180"/>
<proteinExistence type="predicted"/>
<dbReference type="Gene3D" id="1.10.1760.20">
    <property type="match status" value="1"/>
</dbReference>
<feature type="transmembrane region" description="Helical" evidence="1">
    <location>
        <begin position="38"/>
        <end position="64"/>
    </location>
</feature>
<keyword evidence="1" id="KW-0472">Membrane</keyword>
<name>A0A1Q2L1H5_9BACL</name>
<protein>
    <submittedName>
        <fullName evidence="2">ECF transporter S component</fullName>
    </submittedName>
</protein>
<keyword evidence="1" id="KW-1133">Transmembrane helix</keyword>
<evidence type="ECO:0000313" key="3">
    <source>
        <dbReference type="Proteomes" id="UP000188184"/>
    </source>
</evidence>
<feature type="transmembrane region" description="Helical" evidence="1">
    <location>
        <begin position="6"/>
        <end position="26"/>
    </location>
</feature>
<feature type="transmembrane region" description="Helical" evidence="1">
    <location>
        <begin position="100"/>
        <end position="117"/>
    </location>
</feature>
<keyword evidence="3" id="KW-1185">Reference proteome</keyword>
<accession>A0A1Q2L1H5</accession>
<organism evidence="2 3">
    <name type="scientific">Planococcus lenghuensis</name>
    <dbReference type="NCBI Taxonomy" id="2213202"/>
    <lineage>
        <taxon>Bacteria</taxon>
        <taxon>Bacillati</taxon>
        <taxon>Bacillota</taxon>
        <taxon>Bacilli</taxon>
        <taxon>Bacillales</taxon>
        <taxon>Caryophanaceae</taxon>
        <taxon>Planococcus</taxon>
    </lineage>
</organism>
<feature type="transmembrane region" description="Helical" evidence="1">
    <location>
        <begin position="123"/>
        <end position="150"/>
    </location>
</feature>
<dbReference type="OrthoDB" id="5431035at2"/>
<evidence type="ECO:0000313" key="2">
    <source>
        <dbReference type="EMBL" id="AQQ54308.1"/>
    </source>
</evidence>
<reference evidence="2 3" key="1">
    <citation type="submission" date="2017-02" db="EMBL/GenBank/DDBJ databases">
        <title>The complete genomic sequence of a novel cold adapted crude oil-degrading bacterium Planococcus qaidamina Y42.</title>
        <authorList>
            <person name="Yang R."/>
        </authorList>
    </citation>
    <scope>NUCLEOTIDE SEQUENCE [LARGE SCALE GENOMIC DNA]</scope>
    <source>
        <strain evidence="2 3">Y42</strain>
    </source>
</reference>
<keyword evidence="1" id="KW-0812">Transmembrane</keyword>
<dbReference type="EMBL" id="CP019640">
    <property type="protein sequence ID" value="AQQ54308.1"/>
    <property type="molecule type" value="Genomic_DNA"/>
</dbReference>
<evidence type="ECO:0000256" key="1">
    <source>
        <dbReference type="SAM" id="Phobius"/>
    </source>
</evidence>
<sequence length="162" mass="16752">MNIRTLTAAAMFMSLSAVGGMLKLPVGPSSIAFDSFPALVAVLFLSAPVAGIVGAGGHLLSALYGGMPLGPFHFLIAAEMFIVVFGFAKLNEIGIPGLKWLFFVLGNGIIAAVPFYFLLSPAFFFAAVPGLLLAAAGNALAAGLVLPVLLNRKSRDKTCGMH</sequence>
<dbReference type="Proteomes" id="UP000188184">
    <property type="component" value="Chromosome"/>
</dbReference>
<dbReference type="AlphaFoldDB" id="A0A1Q2L1H5"/>
<dbReference type="RefSeq" id="WP_077590199.1">
    <property type="nucleotide sequence ID" value="NZ_CP019640.1"/>
</dbReference>
<gene>
    <name evidence="2" type="ORF">B0X71_15180</name>
</gene>
<feature type="transmembrane region" description="Helical" evidence="1">
    <location>
        <begin position="70"/>
        <end position="88"/>
    </location>
</feature>